<gene>
    <name evidence="3" type="ORF">GCM10017584_10270</name>
</gene>
<dbReference type="GO" id="GO:0008422">
    <property type="term" value="F:beta-glucosidase activity"/>
    <property type="evidence" value="ECO:0007669"/>
    <property type="project" value="TreeGrafter"/>
</dbReference>
<dbReference type="EMBL" id="BSEN01000003">
    <property type="protein sequence ID" value="GLJ75453.1"/>
    <property type="molecule type" value="Genomic_DNA"/>
</dbReference>
<dbReference type="Pfam" id="PF04685">
    <property type="entry name" value="DUF608"/>
    <property type="match status" value="1"/>
</dbReference>
<dbReference type="InterPro" id="IPR008928">
    <property type="entry name" value="6-hairpin_glycosidase_sf"/>
</dbReference>
<dbReference type="InterPro" id="IPR024462">
    <property type="entry name" value="GH116_N"/>
</dbReference>
<evidence type="ECO:0000259" key="2">
    <source>
        <dbReference type="Pfam" id="PF12215"/>
    </source>
</evidence>
<evidence type="ECO:0000259" key="1">
    <source>
        <dbReference type="Pfam" id="PF04685"/>
    </source>
</evidence>
<dbReference type="AlphaFoldDB" id="A0A9W6H8J3"/>
<reference evidence="3" key="1">
    <citation type="journal article" date="2014" name="Int. J. Syst. Evol. Microbiol.">
        <title>Complete genome sequence of Corynebacterium casei LMG S-19264T (=DSM 44701T), isolated from a smear-ripened cheese.</title>
        <authorList>
            <consortium name="US DOE Joint Genome Institute (JGI-PGF)"/>
            <person name="Walter F."/>
            <person name="Albersmeier A."/>
            <person name="Kalinowski J."/>
            <person name="Ruckert C."/>
        </authorList>
    </citation>
    <scope>NUCLEOTIDE SEQUENCE</scope>
    <source>
        <strain evidence="3">VKM Ac-1401</strain>
    </source>
</reference>
<evidence type="ECO:0000313" key="3">
    <source>
        <dbReference type="EMBL" id="GLJ75453.1"/>
    </source>
</evidence>
<reference evidence="3" key="2">
    <citation type="submission" date="2023-01" db="EMBL/GenBank/DDBJ databases">
        <authorList>
            <person name="Sun Q."/>
            <person name="Evtushenko L."/>
        </authorList>
    </citation>
    <scope>NUCLEOTIDE SEQUENCE</scope>
    <source>
        <strain evidence="3">VKM Ac-1401</strain>
    </source>
</reference>
<dbReference type="RefSeq" id="WP_271176134.1">
    <property type="nucleotide sequence ID" value="NZ_BAAAJO010000001.1"/>
</dbReference>
<dbReference type="InterPro" id="IPR012341">
    <property type="entry name" value="6hp_glycosidase-like_sf"/>
</dbReference>
<dbReference type="GO" id="GO:0005975">
    <property type="term" value="P:carbohydrate metabolic process"/>
    <property type="evidence" value="ECO:0007669"/>
    <property type="project" value="InterPro"/>
</dbReference>
<evidence type="ECO:0000313" key="4">
    <source>
        <dbReference type="Proteomes" id="UP001142372"/>
    </source>
</evidence>
<proteinExistence type="predicted"/>
<evidence type="ECO:0008006" key="5">
    <source>
        <dbReference type="Google" id="ProtNLM"/>
    </source>
</evidence>
<feature type="domain" description="Glycosyl-hydrolase family 116 N-terminal" evidence="2">
    <location>
        <begin position="27"/>
        <end position="362"/>
    </location>
</feature>
<dbReference type="InterPro" id="IPR006775">
    <property type="entry name" value="GH116_catalytic"/>
</dbReference>
<accession>A0A9W6H8J3</accession>
<organism evidence="3 4">
    <name type="scientific">Leifsonia poae</name>
    <dbReference type="NCBI Taxonomy" id="110933"/>
    <lineage>
        <taxon>Bacteria</taxon>
        <taxon>Bacillati</taxon>
        <taxon>Actinomycetota</taxon>
        <taxon>Actinomycetes</taxon>
        <taxon>Micrococcales</taxon>
        <taxon>Microbacteriaceae</taxon>
        <taxon>Leifsonia</taxon>
    </lineage>
</organism>
<comment type="caution">
    <text evidence="3">The sequence shown here is derived from an EMBL/GenBank/DDBJ whole genome shotgun (WGS) entry which is preliminary data.</text>
</comment>
<protein>
    <recommendedName>
        <fullName evidence="5">Beta-glucosidase</fullName>
    </recommendedName>
</protein>
<dbReference type="Gene3D" id="1.50.10.10">
    <property type="match status" value="1"/>
</dbReference>
<dbReference type="Proteomes" id="UP001142372">
    <property type="component" value="Unassembled WGS sequence"/>
</dbReference>
<dbReference type="Pfam" id="PF12215">
    <property type="entry name" value="Glyco_hydr_116N"/>
    <property type="match status" value="1"/>
</dbReference>
<dbReference type="InterPro" id="IPR052566">
    <property type="entry name" value="Non-lysos_glucosylceramidase"/>
</dbReference>
<sequence length="846" mass="92624">MATSTSSGATAVIRAGRELGPTATVAAFPLGGIGTGNVSIGSRGDLRDWELANQPDKGATLPFTCFAIRAAVADASGSAAAREPVTRILEARIPGPHEGDQGYDAGRMAGLPRLAGSRMRGEYPLLTIDFDDDDLPVQVRLTAFTPLVPLDADASGIPGAVLRYTVTNTTTAPVDVTVVGSLANPIGITGRNVFHFPEYAGEPTVEFTDDGRLRGLRFGTDLPADDPRFGTAALTTTDESVTVKPQWLSGFWQDGVQVFWDDLSADGLLERETAFSIDEPPYPDWFTKLRVGSLGIVHRIEPGESRDFEFQLSWSFPNRRRAWHGNINLDNGNDDQIVRNHYATAFADAWAAARHLADNLAELESATREFHRAMYDGTLPPEVVDATMSTLVAARSTTCFRLAGGVFAAWEGSFDHSGSCEGTCTHVWNYAQTLAHLFPELERSARRTEFLHETRDDGRMNFRANSVFGNEPWDFHPAVDGQLGAVVRVYREWRFSGDDTFLADVWPAVVRAVDFAFSEWDSDGDGVLDSKQHNTYDIEFYGANSLANSMFFAALTAASAMAAHVGDTDIAERYRDAATRGAERMDALLFNGEYYEQRLDDLDARRYQYGTGCLSDQVFGQLLAHVAGLGHVLPADHVRSAVKAIHEHNFRADLTAHVSVQRTYALNDEAGLLLCSWPRGGRPRIPFVYSDEVWSGIEYQVATHLVYEGLADEGLEIVRAVRDRHDGHRRNPWNEVECGNHYARSLASWGLVLALTGVDYHASERRIAFAPHAAAIRDGELRVIFTTGSGWGEVLSDVSGVRLHLLGGRLDLDEVRFEHPDGGTSRAHSVSARAGDIVALAAPDRL</sequence>
<dbReference type="PANTHER" id="PTHR12654">
    <property type="entry name" value="BILE ACID BETA-GLUCOSIDASE-RELATED"/>
    <property type="match status" value="1"/>
</dbReference>
<keyword evidence="4" id="KW-1185">Reference proteome</keyword>
<dbReference type="SUPFAM" id="SSF48208">
    <property type="entry name" value="Six-hairpin glycosidases"/>
    <property type="match status" value="1"/>
</dbReference>
<feature type="domain" description="Glycosyl-hydrolase family 116 catalytic region" evidence="1">
    <location>
        <begin position="470"/>
        <end position="751"/>
    </location>
</feature>
<dbReference type="PANTHER" id="PTHR12654:SF0">
    <property type="entry name" value="NON-LYSOSOMAL GLUCOSYLCERAMIDASE"/>
    <property type="match status" value="1"/>
</dbReference>
<name>A0A9W6H8J3_9MICO</name>